<dbReference type="GO" id="GO:0016831">
    <property type="term" value="F:carboxy-lyase activity"/>
    <property type="evidence" value="ECO:0007669"/>
    <property type="project" value="UniProtKB-KW"/>
</dbReference>
<keyword evidence="2" id="KW-0456">Lyase</keyword>
<dbReference type="Pfam" id="PF02776">
    <property type="entry name" value="TPP_enzyme_N"/>
    <property type="match status" value="1"/>
</dbReference>
<feature type="non-terminal residue" evidence="4">
    <location>
        <position position="101"/>
    </location>
</feature>
<organism evidence="4">
    <name type="scientific">marine metagenome</name>
    <dbReference type="NCBI Taxonomy" id="408172"/>
    <lineage>
        <taxon>unclassified sequences</taxon>
        <taxon>metagenomes</taxon>
        <taxon>ecological metagenomes</taxon>
    </lineage>
</organism>
<sequence length="101" mass="10790">MLIGQDFLKPAKAMGFNFFTGVPCSFLTPIINAVISEKSLDYISASSEGEAVSIAAGAWIAGKKTVVMCQNSGLGNAVNPLSSLNYPFRIPTLFITTWRGQ</sequence>
<feature type="domain" description="Thiamine pyrophosphate enzyme N-terminal TPP-binding" evidence="3">
    <location>
        <begin position="5"/>
        <end position="99"/>
    </location>
</feature>
<evidence type="ECO:0000313" key="4">
    <source>
        <dbReference type="EMBL" id="SVC94854.1"/>
    </source>
</evidence>
<accession>A0A382RAV8</accession>
<dbReference type="PANTHER" id="PTHR42818">
    <property type="entry name" value="SULFOPYRUVATE DECARBOXYLASE SUBUNIT ALPHA"/>
    <property type="match status" value="1"/>
</dbReference>
<dbReference type="CDD" id="cd07035">
    <property type="entry name" value="TPP_PYR_POX_like"/>
    <property type="match status" value="1"/>
</dbReference>
<keyword evidence="1" id="KW-0210">Decarboxylase</keyword>
<evidence type="ECO:0000256" key="2">
    <source>
        <dbReference type="ARBA" id="ARBA00023239"/>
    </source>
</evidence>
<gene>
    <name evidence="4" type="ORF">METZ01_LOCUS347708</name>
</gene>
<dbReference type="InterPro" id="IPR051818">
    <property type="entry name" value="TPP_dependent_decarboxylase"/>
</dbReference>
<proteinExistence type="predicted"/>
<name>A0A382RAV8_9ZZZZ</name>
<reference evidence="4" key="1">
    <citation type="submission" date="2018-05" db="EMBL/GenBank/DDBJ databases">
        <authorList>
            <person name="Lanie J.A."/>
            <person name="Ng W.-L."/>
            <person name="Kazmierczak K.M."/>
            <person name="Andrzejewski T.M."/>
            <person name="Davidsen T.M."/>
            <person name="Wayne K.J."/>
            <person name="Tettelin H."/>
            <person name="Glass J.I."/>
            <person name="Rusch D."/>
            <person name="Podicherti R."/>
            <person name="Tsui H.-C.T."/>
            <person name="Winkler M.E."/>
        </authorList>
    </citation>
    <scope>NUCLEOTIDE SEQUENCE</scope>
</reference>
<dbReference type="AlphaFoldDB" id="A0A382RAV8"/>
<dbReference type="Gene3D" id="3.40.50.970">
    <property type="match status" value="1"/>
</dbReference>
<dbReference type="SUPFAM" id="SSF52518">
    <property type="entry name" value="Thiamin diphosphate-binding fold (THDP-binding)"/>
    <property type="match status" value="1"/>
</dbReference>
<dbReference type="InterPro" id="IPR012001">
    <property type="entry name" value="Thiamin_PyroP_enz_TPP-bd_dom"/>
</dbReference>
<evidence type="ECO:0000259" key="3">
    <source>
        <dbReference type="Pfam" id="PF02776"/>
    </source>
</evidence>
<dbReference type="PANTHER" id="PTHR42818:SF1">
    <property type="entry name" value="SULFOPYRUVATE DECARBOXYLASE"/>
    <property type="match status" value="1"/>
</dbReference>
<dbReference type="GO" id="GO:0030976">
    <property type="term" value="F:thiamine pyrophosphate binding"/>
    <property type="evidence" value="ECO:0007669"/>
    <property type="project" value="InterPro"/>
</dbReference>
<evidence type="ECO:0000256" key="1">
    <source>
        <dbReference type="ARBA" id="ARBA00022793"/>
    </source>
</evidence>
<dbReference type="EMBL" id="UINC01120396">
    <property type="protein sequence ID" value="SVC94854.1"/>
    <property type="molecule type" value="Genomic_DNA"/>
</dbReference>
<protein>
    <recommendedName>
        <fullName evidence="3">Thiamine pyrophosphate enzyme N-terminal TPP-binding domain-containing protein</fullName>
    </recommendedName>
</protein>
<dbReference type="InterPro" id="IPR029061">
    <property type="entry name" value="THDP-binding"/>
</dbReference>